<gene>
    <name evidence="1" type="ORF">A3SI_14854</name>
</gene>
<sequence>MRISILCIILLTGLNYISSAQSIQKISDNRKIQFDSNYFQKDEFGDTVIIVFGTSRKYTKEFYEIHFPGEFDFKFIEFVRKYPDKNDCTKLVFYHMAAPHQGHEEYLIHKARLDRTQVIFDQEVDFLYWFNNSGKLMEKTLILVREEEWIGKKKRVNGIGVQINTFGSCRDLIEN</sequence>
<dbReference type="OrthoDB" id="9891208at2"/>
<organism evidence="1 2">
    <name type="scientific">Nitritalea halalkaliphila LW7</name>
    <dbReference type="NCBI Taxonomy" id="1189621"/>
    <lineage>
        <taxon>Bacteria</taxon>
        <taxon>Pseudomonadati</taxon>
        <taxon>Bacteroidota</taxon>
        <taxon>Cytophagia</taxon>
        <taxon>Cytophagales</taxon>
        <taxon>Cyclobacteriaceae</taxon>
        <taxon>Nitritalea</taxon>
    </lineage>
</organism>
<name>I5BZ73_9BACT</name>
<comment type="caution">
    <text evidence="1">The sequence shown here is derived from an EMBL/GenBank/DDBJ whole genome shotgun (WGS) entry which is preliminary data.</text>
</comment>
<evidence type="ECO:0000313" key="1">
    <source>
        <dbReference type="EMBL" id="EIM74875.1"/>
    </source>
</evidence>
<protein>
    <submittedName>
        <fullName evidence="1">Uncharacterized protein</fullName>
    </submittedName>
</protein>
<accession>I5BZ73</accession>
<dbReference type="Proteomes" id="UP000005551">
    <property type="component" value="Unassembled WGS sequence"/>
</dbReference>
<dbReference type="EMBL" id="AJYA01000037">
    <property type="protein sequence ID" value="EIM74875.1"/>
    <property type="molecule type" value="Genomic_DNA"/>
</dbReference>
<keyword evidence="2" id="KW-1185">Reference proteome</keyword>
<dbReference type="STRING" id="1189621.A3SI_14854"/>
<evidence type="ECO:0000313" key="2">
    <source>
        <dbReference type="Proteomes" id="UP000005551"/>
    </source>
</evidence>
<dbReference type="RefSeq" id="WP_009056239.1">
    <property type="nucleotide sequence ID" value="NZ_AJYA01000037.1"/>
</dbReference>
<reference evidence="1 2" key="1">
    <citation type="submission" date="2012-05" db="EMBL/GenBank/DDBJ databases">
        <title>Genome sequence of Nitritalea halalkaliphila LW7.</title>
        <authorList>
            <person name="Jangir P.K."/>
            <person name="Singh A."/>
            <person name="Shivaji S."/>
            <person name="Sharma R."/>
        </authorList>
    </citation>
    <scope>NUCLEOTIDE SEQUENCE [LARGE SCALE GENOMIC DNA]</scope>
    <source>
        <strain evidence="1 2">LW7</strain>
    </source>
</reference>
<dbReference type="AlphaFoldDB" id="I5BZ73"/>
<proteinExistence type="predicted"/>